<dbReference type="EMBL" id="WNDQ01000002">
    <property type="protein sequence ID" value="KAF1023853.1"/>
    <property type="molecule type" value="Genomic_DNA"/>
</dbReference>
<dbReference type="PANTHER" id="PTHR13847">
    <property type="entry name" value="SARCOSINE DEHYDROGENASE-RELATED"/>
    <property type="match status" value="1"/>
</dbReference>
<dbReference type="SUPFAM" id="SSF51905">
    <property type="entry name" value="FAD/NAD(P)-binding domain"/>
    <property type="match status" value="1"/>
</dbReference>
<dbReference type="GO" id="GO:0016491">
    <property type="term" value="F:oxidoreductase activity"/>
    <property type="evidence" value="ECO:0007669"/>
    <property type="project" value="UniProtKB-KW"/>
</dbReference>
<dbReference type="AlphaFoldDB" id="A0A7V8FSI8"/>
<keyword evidence="1" id="KW-0560">Oxidoreductase</keyword>
<dbReference type="InterPro" id="IPR036188">
    <property type="entry name" value="FAD/NAD-bd_sf"/>
</dbReference>
<name>A0A7V8FSI8_9BURK</name>
<evidence type="ECO:0000313" key="4">
    <source>
        <dbReference type="EMBL" id="KAF1023853.1"/>
    </source>
</evidence>
<dbReference type="Proteomes" id="UP000461670">
    <property type="component" value="Unassembled WGS sequence"/>
</dbReference>
<organism evidence="4 5">
    <name type="scientific">Paracidovorax wautersii</name>
    <dbReference type="NCBI Taxonomy" id="1177982"/>
    <lineage>
        <taxon>Bacteria</taxon>
        <taxon>Pseudomonadati</taxon>
        <taxon>Pseudomonadota</taxon>
        <taxon>Betaproteobacteria</taxon>
        <taxon>Burkholderiales</taxon>
        <taxon>Comamonadaceae</taxon>
        <taxon>Paracidovorax</taxon>
    </lineage>
</organism>
<feature type="domain" description="FAD dependent oxidoreductase" evidence="3">
    <location>
        <begin position="4"/>
        <end position="436"/>
    </location>
</feature>
<evidence type="ECO:0000313" key="5">
    <source>
        <dbReference type="Proteomes" id="UP000461670"/>
    </source>
</evidence>
<dbReference type="Gene3D" id="3.50.50.60">
    <property type="entry name" value="FAD/NAD(P)-binding domain"/>
    <property type="match status" value="2"/>
</dbReference>
<dbReference type="GO" id="GO:0005737">
    <property type="term" value="C:cytoplasm"/>
    <property type="evidence" value="ECO:0007669"/>
    <property type="project" value="TreeGrafter"/>
</dbReference>
<reference evidence="5" key="1">
    <citation type="journal article" date="2020" name="MBio">
        <title>Horizontal gene transfer to a defensive symbiont with a reduced genome amongst a multipartite beetle microbiome.</title>
        <authorList>
            <person name="Waterworth S.C."/>
            <person name="Florez L.V."/>
            <person name="Rees E.R."/>
            <person name="Hertweck C."/>
            <person name="Kaltenpoth M."/>
            <person name="Kwan J.C."/>
        </authorList>
    </citation>
    <scope>NUCLEOTIDE SEQUENCE [LARGE SCALE GENOMIC DNA]</scope>
</reference>
<dbReference type="InterPro" id="IPR006076">
    <property type="entry name" value="FAD-dep_OxRdtase"/>
</dbReference>
<evidence type="ECO:0000256" key="2">
    <source>
        <dbReference type="SAM" id="MobiDB-lite"/>
    </source>
</evidence>
<protein>
    <submittedName>
        <fullName evidence="4">D-amino acid dehydrogenase 1</fullName>
    </submittedName>
</protein>
<accession>A0A7V8FSI8</accession>
<dbReference type="Gene3D" id="3.30.9.10">
    <property type="entry name" value="D-Amino Acid Oxidase, subunit A, domain 2"/>
    <property type="match status" value="1"/>
</dbReference>
<sequence length="442" mass="46697">MNIHIIGAGVIGLSTAYALAWEGHRVTVLEAHAGAAQGASFAPGGLISHLPPALWPAATRWRLGSRTAGFPSMPVPALNWPQRRWAGWRRQSHQAWLAATTAEPAAGDLPAQENDSHAGDEPPPTPAPAQARPPAAATPPSDDSAAPLDLFQRLAQQLRLNHEDASGHLLLARSPAEATRLKTLGEQLQSRPELGLHTTWLDADALRTQEPGLNRDAVVVGALRLDADRVANCRQMAMALRAEAENLGVVFRFNTPVTRLESRAGSTGWRLHLATGGAIETEHVVLCAGAAARELLRPLGLRLPLQTAHAYTLTAAIREPLNAPRHAAVTEAGSQISVTRQGQRVRVTGAYRLGAHPPQHDAAAVQALYQGLADAYPGAAVLSGSPQVWCASVLMTPDDTPVVGPAGGHAGLWLNVGHGFRGWAQSLASAQAVTQMMTATPR</sequence>
<feature type="compositionally biased region" description="Low complexity" evidence="2">
    <location>
        <begin position="128"/>
        <end position="146"/>
    </location>
</feature>
<evidence type="ECO:0000259" key="3">
    <source>
        <dbReference type="Pfam" id="PF01266"/>
    </source>
</evidence>
<dbReference type="Pfam" id="PF01266">
    <property type="entry name" value="DAO"/>
    <property type="match status" value="1"/>
</dbReference>
<feature type="region of interest" description="Disordered" evidence="2">
    <location>
        <begin position="107"/>
        <end position="146"/>
    </location>
</feature>
<evidence type="ECO:0000256" key="1">
    <source>
        <dbReference type="ARBA" id="ARBA00023002"/>
    </source>
</evidence>
<dbReference type="PANTHER" id="PTHR13847:SF289">
    <property type="entry name" value="GLYCINE OXIDASE"/>
    <property type="match status" value="1"/>
</dbReference>
<comment type="caution">
    <text evidence="4">The sequence shown here is derived from an EMBL/GenBank/DDBJ whole genome shotgun (WGS) entry which is preliminary data.</text>
</comment>
<proteinExistence type="predicted"/>
<gene>
    <name evidence="4" type="primary">dadA1_1</name>
    <name evidence="4" type="ORF">GAK30_00219</name>
</gene>